<comment type="caution">
    <text evidence="2">The sequence shown here is derived from an EMBL/GenBank/DDBJ whole genome shotgun (WGS) entry which is preliminary data.</text>
</comment>
<feature type="region of interest" description="Disordered" evidence="1">
    <location>
        <begin position="1"/>
        <end position="26"/>
    </location>
</feature>
<evidence type="ECO:0000256" key="1">
    <source>
        <dbReference type="SAM" id="MobiDB-lite"/>
    </source>
</evidence>
<sequence length="26" mass="2711">MAAGAKTQGKPKDPRSKDPKQEAATV</sequence>
<dbReference type="EMBL" id="MOOE01000001">
    <property type="protein sequence ID" value="KAK1540259.1"/>
    <property type="molecule type" value="Genomic_DNA"/>
</dbReference>
<accession>A0AAJ0E916</accession>
<proteinExistence type="predicted"/>
<dbReference type="Proteomes" id="UP001240678">
    <property type="component" value="Unassembled WGS sequence"/>
</dbReference>
<name>A0AAJ0E916_9PEZI</name>
<evidence type="ECO:0000313" key="3">
    <source>
        <dbReference type="Proteomes" id="UP001240678"/>
    </source>
</evidence>
<evidence type="ECO:0000313" key="2">
    <source>
        <dbReference type="EMBL" id="KAK1540259.1"/>
    </source>
</evidence>
<protein>
    <submittedName>
        <fullName evidence="2">Uncharacterized protein</fullName>
    </submittedName>
</protein>
<keyword evidence="3" id="KW-1185">Reference proteome</keyword>
<dbReference type="AlphaFoldDB" id="A0AAJ0E916"/>
<gene>
    <name evidence="2" type="ORF">CCOS01_01573</name>
</gene>
<feature type="compositionally biased region" description="Basic and acidic residues" evidence="1">
    <location>
        <begin position="10"/>
        <end position="26"/>
    </location>
</feature>
<organism evidence="2 3">
    <name type="scientific">Colletotrichum costaricense</name>
    <dbReference type="NCBI Taxonomy" id="1209916"/>
    <lineage>
        <taxon>Eukaryota</taxon>
        <taxon>Fungi</taxon>
        <taxon>Dikarya</taxon>
        <taxon>Ascomycota</taxon>
        <taxon>Pezizomycotina</taxon>
        <taxon>Sordariomycetes</taxon>
        <taxon>Hypocreomycetidae</taxon>
        <taxon>Glomerellales</taxon>
        <taxon>Glomerellaceae</taxon>
        <taxon>Colletotrichum</taxon>
        <taxon>Colletotrichum acutatum species complex</taxon>
    </lineage>
</organism>
<reference evidence="2 3" key="1">
    <citation type="submission" date="2016-10" db="EMBL/GenBank/DDBJ databases">
        <title>The genome sequence of Colletotrichum fioriniae PJ7.</title>
        <authorList>
            <person name="Baroncelli R."/>
        </authorList>
    </citation>
    <scope>NUCLEOTIDE SEQUENCE [LARGE SCALE GENOMIC DNA]</scope>
    <source>
        <strain evidence="2 3">IMI 309622</strain>
    </source>
</reference>